<feature type="binding site" evidence="1">
    <location>
        <position position="58"/>
    </location>
    <ligand>
        <name>substrate</name>
    </ligand>
</feature>
<dbReference type="PANTHER" id="PTHR47623">
    <property type="entry name" value="OS09G0287300 PROTEIN"/>
    <property type="match status" value="1"/>
</dbReference>
<name>A0A1M7ZJZ7_9BACT</name>
<gene>
    <name evidence="2" type="ORF">SAMN04488108_3909</name>
</gene>
<evidence type="ECO:0000313" key="3">
    <source>
        <dbReference type="Proteomes" id="UP000184609"/>
    </source>
</evidence>
<sequence length="163" mass="18744">MKKIILIRHAKSAWDNPWLNDHDRPLADRGKKAAPFMGQKLVKKNIFPDLILSSTALRAKETAILISKEIGYPINKMELIDQLYHSSPSLMMKYLHMQKDHDNIIFLVAHNPGMTDLVNYLGYPLDNLPTAGIVGFQSSVEKWCDLKPENVSFWFYDYPKKGK</sequence>
<dbReference type="SUPFAM" id="SSF53254">
    <property type="entry name" value="Phosphoglycerate mutase-like"/>
    <property type="match status" value="1"/>
</dbReference>
<dbReference type="SMART" id="SM00855">
    <property type="entry name" value="PGAM"/>
    <property type="match status" value="1"/>
</dbReference>
<protein>
    <submittedName>
        <fullName evidence="2">Phosphohistidine phosphatase</fullName>
    </submittedName>
</protein>
<reference evidence="3" key="1">
    <citation type="submission" date="2016-12" db="EMBL/GenBank/DDBJ databases">
        <authorList>
            <person name="Varghese N."/>
            <person name="Submissions S."/>
        </authorList>
    </citation>
    <scope>NUCLEOTIDE SEQUENCE [LARGE SCALE GENOMIC DNA]</scope>
    <source>
        <strain evidence="3">DSM 25035</strain>
    </source>
</reference>
<proteinExistence type="predicted"/>
<dbReference type="InterPro" id="IPR029033">
    <property type="entry name" value="His_PPase_superfam"/>
</dbReference>
<dbReference type="CDD" id="cd07067">
    <property type="entry name" value="HP_PGM_like"/>
    <property type="match status" value="1"/>
</dbReference>
<dbReference type="EMBL" id="FRXN01000007">
    <property type="protein sequence ID" value="SHO65208.1"/>
    <property type="molecule type" value="Genomic_DNA"/>
</dbReference>
<organism evidence="2 3">
    <name type="scientific">Algoriphagus zhangzhouensis</name>
    <dbReference type="NCBI Taxonomy" id="1073327"/>
    <lineage>
        <taxon>Bacteria</taxon>
        <taxon>Pseudomonadati</taxon>
        <taxon>Bacteroidota</taxon>
        <taxon>Cytophagia</taxon>
        <taxon>Cytophagales</taxon>
        <taxon>Cyclobacteriaceae</taxon>
        <taxon>Algoriphagus</taxon>
    </lineage>
</organism>
<dbReference type="RefSeq" id="WP_073573514.1">
    <property type="nucleotide sequence ID" value="NZ_FRXN01000007.1"/>
</dbReference>
<evidence type="ECO:0000313" key="2">
    <source>
        <dbReference type="EMBL" id="SHO65208.1"/>
    </source>
</evidence>
<dbReference type="Pfam" id="PF00300">
    <property type="entry name" value="His_Phos_1"/>
    <property type="match status" value="1"/>
</dbReference>
<dbReference type="OrthoDB" id="9810154at2"/>
<dbReference type="STRING" id="1073327.SAMN04488108_3909"/>
<dbReference type="PANTHER" id="PTHR47623:SF1">
    <property type="entry name" value="OS09G0287300 PROTEIN"/>
    <property type="match status" value="1"/>
</dbReference>
<dbReference type="Gene3D" id="3.40.50.1240">
    <property type="entry name" value="Phosphoglycerate mutase-like"/>
    <property type="match status" value="1"/>
</dbReference>
<accession>A0A1M7ZJZ7</accession>
<dbReference type="Proteomes" id="UP000184609">
    <property type="component" value="Unassembled WGS sequence"/>
</dbReference>
<dbReference type="AlphaFoldDB" id="A0A1M7ZJZ7"/>
<keyword evidence="3" id="KW-1185">Reference proteome</keyword>
<dbReference type="InterPro" id="IPR013078">
    <property type="entry name" value="His_Pase_superF_clade-1"/>
</dbReference>
<evidence type="ECO:0000256" key="1">
    <source>
        <dbReference type="PIRSR" id="PIRSR613078-2"/>
    </source>
</evidence>